<organism evidence="8 9">
    <name type="scientific">Sphaerisporangium dianthi</name>
    <dbReference type="NCBI Taxonomy" id="1436120"/>
    <lineage>
        <taxon>Bacteria</taxon>
        <taxon>Bacillati</taxon>
        <taxon>Actinomycetota</taxon>
        <taxon>Actinomycetes</taxon>
        <taxon>Streptosporangiales</taxon>
        <taxon>Streptosporangiaceae</taxon>
        <taxon>Sphaerisporangium</taxon>
    </lineage>
</organism>
<reference evidence="9" key="1">
    <citation type="journal article" date="2019" name="Int. J. Syst. Evol. Microbiol.">
        <title>The Global Catalogue of Microorganisms (GCM) 10K type strain sequencing project: providing services to taxonomists for standard genome sequencing and annotation.</title>
        <authorList>
            <consortium name="The Broad Institute Genomics Platform"/>
            <consortium name="The Broad Institute Genome Sequencing Center for Infectious Disease"/>
            <person name="Wu L."/>
            <person name="Ma J."/>
        </authorList>
    </citation>
    <scope>NUCLEOTIDE SEQUENCE [LARGE SCALE GENOMIC DNA]</scope>
    <source>
        <strain evidence="9">CGMCC 4.7132</strain>
    </source>
</reference>
<protein>
    <submittedName>
        <fullName evidence="8">Response regulator</fullName>
    </submittedName>
</protein>
<accession>A0ABV9CM79</accession>
<keyword evidence="4" id="KW-0804">Transcription</keyword>
<dbReference type="InterPro" id="IPR001789">
    <property type="entry name" value="Sig_transdc_resp-reg_receiver"/>
</dbReference>
<dbReference type="RefSeq" id="WP_380844936.1">
    <property type="nucleotide sequence ID" value="NZ_JBHSFP010000022.1"/>
</dbReference>
<dbReference type="CDD" id="cd17535">
    <property type="entry name" value="REC_NarL-like"/>
    <property type="match status" value="1"/>
</dbReference>
<evidence type="ECO:0000256" key="3">
    <source>
        <dbReference type="ARBA" id="ARBA00023125"/>
    </source>
</evidence>
<dbReference type="PROSITE" id="PS00622">
    <property type="entry name" value="HTH_LUXR_1"/>
    <property type="match status" value="1"/>
</dbReference>
<dbReference type="PANTHER" id="PTHR43214:SF24">
    <property type="entry name" value="TRANSCRIPTIONAL REGULATORY PROTEIN NARL-RELATED"/>
    <property type="match status" value="1"/>
</dbReference>
<evidence type="ECO:0000259" key="7">
    <source>
        <dbReference type="PROSITE" id="PS50110"/>
    </source>
</evidence>
<dbReference type="PROSITE" id="PS50043">
    <property type="entry name" value="HTH_LUXR_2"/>
    <property type="match status" value="1"/>
</dbReference>
<dbReference type="SUPFAM" id="SSF52172">
    <property type="entry name" value="CheY-like"/>
    <property type="match status" value="1"/>
</dbReference>
<evidence type="ECO:0000256" key="4">
    <source>
        <dbReference type="ARBA" id="ARBA00023163"/>
    </source>
</evidence>
<keyword evidence="9" id="KW-1185">Reference proteome</keyword>
<feature type="domain" description="HTH luxR-type" evidence="6">
    <location>
        <begin position="156"/>
        <end position="221"/>
    </location>
</feature>
<keyword evidence="2" id="KW-0805">Transcription regulation</keyword>
<dbReference type="PANTHER" id="PTHR43214">
    <property type="entry name" value="TWO-COMPONENT RESPONSE REGULATOR"/>
    <property type="match status" value="1"/>
</dbReference>
<name>A0ABV9CM79_9ACTN</name>
<evidence type="ECO:0000259" key="6">
    <source>
        <dbReference type="PROSITE" id="PS50043"/>
    </source>
</evidence>
<dbReference type="SMART" id="SM00421">
    <property type="entry name" value="HTH_LUXR"/>
    <property type="match status" value="1"/>
</dbReference>
<dbReference type="Pfam" id="PF00196">
    <property type="entry name" value="GerE"/>
    <property type="match status" value="1"/>
</dbReference>
<dbReference type="InterPro" id="IPR016032">
    <property type="entry name" value="Sig_transdc_resp-reg_C-effctor"/>
</dbReference>
<comment type="caution">
    <text evidence="8">The sequence shown here is derived from an EMBL/GenBank/DDBJ whole genome shotgun (WGS) entry which is preliminary data.</text>
</comment>
<evidence type="ECO:0000256" key="1">
    <source>
        <dbReference type="ARBA" id="ARBA00022553"/>
    </source>
</evidence>
<evidence type="ECO:0000256" key="2">
    <source>
        <dbReference type="ARBA" id="ARBA00023015"/>
    </source>
</evidence>
<feature type="domain" description="Response regulatory" evidence="7">
    <location>
        <begin position="10"/>
        <end position="126"/>
    </location>
</feature>
<dbReference type="InterPro" id="IPR039420">
    <property type="entry name" value="WalR-like"/>
</dbReference>
<evidence type="ECO:0000313" key="8">
    <source>
        <dbReference type="EMBL" id="MFC4534384.1"/>
    </source>
</evidence>
<evidence type="ECO:0000256" key="5">
    <source>
        <dbReference type="PROSITE-ProRule" id="PRU00169"/>
    </source>
</evidence>
<sequence length="228" mass="24460">MTPTEPLAVRVLIADDDPLVRAGLVMMLGGAPDITVVAQAGDGAQVMPLVDRHAPEVVLMDIRMPVLDGLAATRALRARPMAPEVIVLTTFDADEHVLGALRAGASGFLLKDTPPREIVAAVRQVARGLPVLSPEVTRRLIARVADEGHDRRRAQARQRLASLNERERQVALAVGQGRSNAEIGAVLYLGVPTVKTHVSSVLTKLDLNNRVQIALLVHDSGLLDDEED</sequence>
<keyword evidence="3" id="KW-0238">DNA-binding</keyword>
<proteinExistence type="predicted"/>
<dbReference type="SMART" id="SM00448">
    <property type="entry name" value="REC"/>
    <property type="match status" value="1"/>
</dbReference>
<keyword evidence="1 5" id="KW-0597">Phosphoprotein</keyword>
<dbReference type="Gene3D" id="3.40.50.2300">
    <property type="match status" value="1"/>
</dbReference>
<dbReference type="InterPro" id="IPR011006">
    <property type="entry name" value="CheY-like_superfamily"/>
</dbReference>
<dbReference type="SUPFAM" id="SSF46894">
    <property type="entry name" value="C-terminal effector domain of the bipartite response regulators"/>
    <property type="match status" value="1"/>
</dbReference>
<dbReference type="Pfam" id="PF00072">
    <property type="entry name" value="Response_reg"/>
    <property type="match status" value="1"/>
</dbReference>
<dbReference type="EMBL" id="JBHSFP010000022">
    <property type="protein sequence ID" value="MFC4534384.1"/>
    <property type="molecule type" value="Genomic_DNA"/>
</dbReference>
<dbReference type="PRINTS" id="PR00038">
    <property type="entry name" value="HTHLUXR"/>
</dbReference>
<dbReference type="InterPro" id="IPR058245">
    <property type="entry name" value="NreC/VraR/RcsB-like_REC"/>
</dbReference>
<evidence type="ECO:0000313" key="9">
    <source>
        <dbReference type="Proteomes" id="UP001596004"/>
    </source>
</evidence>
<dbReference type="PROSITE" id="PS50110">
    <property type="entry name" value="RESPONSE_REGULATORY"/>
    <property type="match status" value="1"/>
</dbReference>
<dbReference type="InterPro" id="IPR000792">
    <property type="entry name" value="Tscrpt_reg_LuxR_C"/>
</dbReference>
<dbReference type="Proteomes" id="UP001596004">
    <property type="component" value="Unassembled WGS sequence"/>
</dbReference>
<dbReference type="CDD" id="cd06170">
    <property type="entry name" value="LuxR_C_like"/>
    <property type="match status" value="1"/>
</dbReference>
<gene>
    <name evidence="8" type="ORF">ACFO60_26805</name>
</gene>
<feature type="modified residue" description="4-aspartylphosphate" evidence="5">
    <location>
        <position position="61"/>
    </location>
</feature>